<feature type="transmembrane region" description="Helical" evidence="13">
    <location>
        <begin position="322"/>
        <end position="346"/>
    </location>
</feature>
<dbReference type="Pfam" id="PF13855">
    <property type="entry name" value="LRR_8"/>
    <property type="match status" value="1"/>
</dbReference>
<keyword evidence="4" id="KW-0433">Leucine-rich repeat</keyword>
<dbReference type="PANTHER" id="PTHR24372:SF80">
    <property type="entry name" value="FI21465P1-RELATED"/>
    <property type="match status" value="1"/>
</dbReference>
<feature type="transmembrane region" description="Helical" evidence="13">
    <location>
        <begin position="358"/>
        <end position="380"/>
    </location>
</feature>
<dbReference type="PROSITE" id="PS00237">
    <property type="entry name" value="G_PROTEIN_RECEP_F1_1"/>
    <property type="match status" value="1"/>
</dbReference>
<evidence type="ECO:0000256" key="12">
    <source>
        <dbReference type="RuleBase" id="RU000688"/>
    </source>
</evidence>
<evidence type="ECO:0000256" key="13">
    <source>
        <dbReference type="SAM" id="Phobius"/>
    </source>
</evidence>
<evidence type="ECO:0000256" key="4">
    <source>
        <dbReference type="ARBA" id="ARBA00022614"/>
    </source>
</evidence>
<feature type="transmembrane region" description="Helical" evidence="13">
    <location>
        <begin position="142"/>
        <end position="163"/>
    </location>
</feature>
<protein>
    <recommendedName>
        <fullName evidence="14">G-protein coupled receptors family 1 profile domain-containing protein</fullName>
    </recommendedName>
</protein>
<keyword evidence="10 12" id="KW-0675">Receptor</keyword>
<dbReference type="GO" id="GO:0009755">
    <property type="term" value="P:hormone-mediated signaling pathway"/>
    <property type="evidence" value="ECO:0007669"/>
    <property type="project" value="TreeGrafter"/>
</dbReference>
<feature type="transmembrane region" description="Helical" evidence="13">
    <location>
        <begin position="109"/>
        <end position="130"/>
    </location>
</feature>
<gene>
    <name evidence="15" type="ORF">B7P43_G12895</name>
</gene>
<keyword evidence="8 12" id="KW-0297">G-protein coupled receptor</keyword>
<evidence type="ECO:0000256" key="10">
    <source>
        <dbReference type="ARBA" id="ARBA00023170"/>
    </source>
</evidence>
<evidence type="ECO:0000256" key="7">
    <source>
        <dbReference type="ARBA" id="ARBA00022989"/>
    </source>
</evidence>
<reference evidence="15 16" key="1">
    <citation type="submission" date="2017-12" db="EMBL/GenBank/DDBJ databases">
        <title>Hemimetabolous genomes reveal molecular basis of termite eusociality.</title>
        <authorList>
            <person name="Harrison M.C."/>
            <person name="Jongepier E."/>
            <person name="Robertson H.M."/>
            <person name="Arning N."/>
            <person name="Bitard-Feildel T."/>
            <person name="Chao H."/>
            <person name="Childers C.P."/>
            <person name="Dinh H."/>
            <person name="Doddapaneni H."/>
            <person name="Dugan S."/>
            <person name="Gowin J."/>
            <person name="Greiner C."/>
            <person name="Han Y."/>
            <person name="Hu H."/>
            <person name="Hughes D.S.T."/>
            <person name="Huylmans A.-K."/>
            <person name="Kemena C."/>
            <person name="Kremer L.P.M."/>
            <person name="Lee S.L."/>
            <person name="Lopez-Ezquerra A."/>
            <person name="Mallet L."/>
            <person name="Monroy-Kuhn J.M."/>
            <person name="Moser A."/>
            <person name="Murali S.C."/>
            <person name="Muzny D.M."/>
            <person name="Otani S."/>
            <person name="Piulachs M.-D."/>
            <person name="Poelchau M."/>
            <person name="Qu J."/>
            <person name="Schaub F."/>
            <person name="Wada-Katsumata A."/>
            <person name="Worley K.C."/>
            <person name="Xie Q."/>
            <person name="Ylla G."/>
            <person name="Poulsen M."/>
            <person name="Gibbs R.A."/>
            <person name="Schal C."/>
            <person name="Richards S."/>
            <person name="Belles X."/>
            <person name="Korb J."/>
            <person name="Bornberg-Bauer E."/>
        </authorList>
    </citation>
    <scope>NUCLEOTIDE SEQUENCE [LARGE SCALE GENOMIC DNA]</scope>
    <source>
        <tissue evidence="15">Whole body</tissue>
    </source>
</reference>
<dbReference type="PROSITE" id="PS50262">
    <property type="entry name" value="G_PROTEIN_RECEP_F1_2"/>
    <property type="match status" value="1"/>
</dbReference>
<evidence type="ECO:0000256" key="11">
    <source>
        <dbReference type="ARBA" id="ARBA00023224"/>
    </source>
</evidence>
<comment type="similarity">
    <text evidence="2 12">Belongs to the G-protein coupled receptor 1 family.</text>
</comment>
<evidence type="ECO:0000256" key="2">
    <source>
        <dbReference type="ARBA" id="ARBA00010663"/>
    </source>
</evidence>
<dbReference type="Gene3D" id="3.80.10.10">
    <property type="entry name" value="Ribonuclease Inhibitor"/>
    <property type="match status" value="1"/>
</dbReference>
<dbReference type="EMBL" id="NEVH01001354">
    <property type="protein sequence ID" value="PNF42877.1"/>
    <property type="molecule type" value="Genomic_DNA"/>
</dbReference>
<evidence type="ECO:0000256" key="6">
    <source>
        <dbReference type="ARBA" id="ARBA00022737"/>
    </source>
</evidence>
<evidence type="ECO:0000313" key="15">
    <source>
        <dbReference type="EMBL" id="PNF42877.1"/>
    </source>
</evidence>
<dbReference type="GO" id="GO:0005886">
    <property type="term" value="C:plasma membrane"/>
    <property type="evidence" value="ECO:0007669"/>
    <property type="project" value="UniProtKB-SubCell"/>
</dbReference>
<evidence type="ECO:0000256" key="9">
    <source>
        <dbReference type="ARBA" id="ARBA00023136"/>
    </source>
</evidence>
<keyword evidence="5 12" id="KW-0812">Transmembrane</keyword>
<dbReference type="FunCoup" id="A0A2J7RPW1">
    <property type="interactions" value="41"/>
</dbReference>
<dbReference type="STRING" id="105785.A0A2J7RPW1"/>
<evidence type="ECO:0000313" key="16">
    <source>
        <dbReference type="Proteomes" id="UP000235965"/>
    </source>
</evidence>
<dbReference type="GO" id="GO:0008528">
    <property type="term" value="F:G protein-coupled peptide receptor activity"/>
    <property type="evidence" value="ECO:0007669"/>
    <property type="project" value="TreeGrafter"/>
</dbReference>
<dbReference type="InParanoid" id="A0A2J7RPW1"/>
<proteinExistence type="inferred from homology"/>
<dbReference type="GO" id="GO:0007189">
    <property type="term" value="P:adenylate cyclase-activating G protein-coupled receptor signaling pathway"/>
    <property type="evidence" value="ECO:0007669"/>
    <property type="project" value="TreeGrafter"/>
</dbReference>
<feature type="transmembrane region" description="Helical" evidence="13">
    <location>
        <begin position="280"/>
        <end position="301"/>
    </location>
</feature>
<keyword evidence="6" id="KW-0677">Repeat</keyword>
<dbReference type="CDD" id="cd15137">
    <property type="entry name" value="7tmA_Relaxin_R"/>
    <property type="match status" value="1"/>
</dbReference>
<dbReference type="EMBL" id="NEVH01001354">
    <property type="protein sequence ID" value="PNF42878.1"/>
    <property type="molecule type" value="Genomic_DNA"/>
</dbReference>
<dbReference type="PRINTS" id="PR00237">
    <property type="entry name" value="GPCRRHODOPSN"/>
</dbReference>
<evidence type="ECO:0000259" key="14">
    <source>
        <dbReference type="PROSITE" id="PS50262"/>
    </source>
</evidence>
<dbReference type="InterPro" id="IPR032675">
    <property type="entry name" value="LRR_dom_sf"/>
</dbReference>
<dbReference type="OrthoDB" id="6022531at2759"/>
<organism evidence="15 16">
    <name type="scientific">Cryptotermes secundus</name>
    <dbReference type="NCBI Taxonomy" id="105785"/>
    <lineage>
        <taxon>Eukaryota</taxon>
        <taxon>Metazoa</taxon>
        <taxon>Ecdysozoa</taxon>
        <taxon>Arthropoda</taxon>
        <taxon>Hexapoda</taxon>
        <taxon>Insecta</taxon>
        <taxon>Pterygota</taxon>
        <taxon>Neoptera</taxon>
        <taxon>Polyneoptera</taxon>
        <taxon>Dictyoptera</taxon>
        <taxon>Blattodea</taxon>
        <taxon>Blattoidea</taxon>
        <taxon>Termitoidae</taxon>
        <taxon>Kalotermitidae</taxon>
        <taxon>Cryptotermitinae</taxon>
        <taxon>Cryptotermes</taxon>
    </lineage>
</organism>
<dbReference type="Pfam" id="PF00001">
    <property type="entry name" value="7tm_1"/>
    <property type="match status" value="1"/>
</dbReference>
<dbReference type="Gene3D" id="1.20.1070.10">
    <property type="entry name" value="Rhodopsin 7-helix transmembrane proteins"/>
    <property type="match status" value="1"/>
</dbReference>
<sequence>MANNQLQTLDPTVFHNLTAVMKLSLTNNPLRVLPTQLFSKMKHLKSLQLGHIEIENVGVEIFSHLAALDFVYFGKFHYCTYTPAVRICRPNTDGVSSLKHLLVKPILRVTVWVVAAVTCLGNGLVLWGRFSSRDENRVHSLVIKNLAVSDLLMAFYLLVIGIQDCQFRGNYHKEAHKWMSSWGCTLIGMVAMTSSEVSVLILVFLSMERFLLIAVPFGGHQSMSTRTTSLSLTIIWTVGFCLASIPVLYWKNTTRFYGTNGMCFPLHIDDPFFMGWQYSAFIFLGVNFSGLVLIAVLYTWMFVSIWKTRHATPLSSVGDFEFVIRFFFIVLTDAGCWAPIIVLKLIALSRVHIPADLYAWVVVFILPVNSAVNPLLYTFTTPKYRGQLFKFGWPRESQKGLVTRLQSTAGYGSSISLDTV</sequence>
<dbReference type="FunFam" id="1.20.1070.10:FF:000023">
    <property type="entry name" value="Relaxin family peptide receptor 1"/>
    <property type="match status" value="1"/>
</dbReference>
<evidence type="ECO:0000256" key="3">
    <source>
        <dbReference type="ARBA" id="ARBA00022475"/>
    </source>
</evidence>
<evidence type="ECO:0000256" key="5">
    <source>
        <dbReference type="ARBA" id="ARBA00022692"/>
    </source>
</evidence>
<evidence type="ECO:0000256" key="1">
    <source>
        <dbReference type="ARBA" id="ARBA00004651"/>
    </source>
</evidence>
<keyword evidence="16" id="KW-1185">Reference proteome</keyword>
<accession>A0A2J7RPW1</accession>
<dbReference type="Proteomes" id="UP000235965">
    <property type="component" value="Unassembled WGS sequence"/>
</dbReference>
<dbReference type="SUPFAM" id="SSF81321">
    <property type="entry name" value="Family A G protein-coupled receptor-like"/>
    <property type="match status" value="1"/>
</dbReference>
<dbReference type="SUPFAM" id="SSF52058">
    <property type="entry name" value="L domain-like"/>
    <property type="match status" value="1"/>
</dbReference>
<keyword evidence="9 13" id="KW-0472">Membrane</keyword>
<comment type="caution">
    <text evidence="15">The sequence shown here is derived from an EMBL/GenBank/DDBJ whole genome shotgun (WGS) entry which is preliminary data.</text>
</comment>
<feature type="domain" description="G-protein coupled receptors family 1 profile" evidence="14">
    <location>
        <begin position="121"/>
        <end position="377"/>
    </location>
</feature>
<keyword evidence="11 12" id="KW-0807">Transducer</keyword>
<dbReference type="InterPro" id="IPR001611">
    <property type="entry name" value="Leu-rich_rpt"/>
</dbReference>
<comment type="subcellular location">
    <subcellularLocation>
        <location evidence="1">Cell membrane</location>
        <topology evidence="1">Multi-pass membrane protein</topology>
    </subcellularLocation>
</comment>
<keyword evidence="3" id="KW-1003">Cell membrane</keyword>
<dbReference type="InterPro" id="IPR017452">
    <property type="entry name" value="GPCR_Rhodpsn_7TM"/>
</dbReference>
<dbReference type="InterPro" id="IPR000276">
    <property type="entry name" value="GPCR_Rhodpsn"/>
</dbReference>
<name>A0A2J7RPW1_9NEOP</name>
<feature type="transmembrane region" description="Helical" evidence="13">
    <location>
        <begin position="230"/>
        <end position="250"/>
    </location>
</feature>
<dbReference type="AlphaFoldDB" id="A0A2J7RPW1"/>
<evidence type="ECO:0000256" key="8">
    <source>
        <dbReference type="ARBA" id="ARBA00023040"/>
    </source>
</evidence>
<dbReference type="PANTHER" id="PTHR24372">
    <property type="entry name" value="GLYCOPROTEIN HORMONE RECEPTOR"/>
    <property type="match status" value="1"/>
</dbReference>
<keyword evidence="7 13" id="KW-1133">Transmembrane helix</keyword>